<evidence type="ECO:0000259" key="4">
    <source>
        <dbReference type="Pfam" id="PF01011"/>
    </source>
</evidence>
<evidence type="ECO:0000256" key="2">
    <source>
        <dbReference type="ARBA" id="ARBA00008156"/>
    </source>
</evidence>
<reference evidence="5 6" key="1">
    <citation type="submission" date="2019-07" db="EMBL/GenBank/DDBJ databases">
        <title>Whole genome shotgun sequence of Skermanella aerolata NBRC 106429.</title>
        <authorList>
            <person name="Hosoyama A."/>
            <person name="Uohara A."/>
            <person name="Ohji S."/>
            <person name="Ichikawa N."/>
        </authorList>
    </citation>
    <scope>NUCLEOTIDE SEQUENCE [LARGE SCALE GENOMIC DNA]</scope>
    <source>
        <strain evidence="5 6">NBRC 106429</strain>
    </source>
</reference>
<keyword evidence="3" id="KW-0560">Oxidoreductase</keyword>
<dbReference type="SMART" id="SM00564">
    <property type="entry name" value="PQQ"/>
    <property type="match status" value="5"/>
</dbReference>
<dbReference type="Proteomes" id="UP000321523">
    <property type="component" value="Unassembled WGS sequence"/>
</dbReference>
<dbReference type="PANTHER" id="PTHR32303:SF20">
    <property type="entry name" value="QUINOPROTEIN ETHANOL DEHYDROGENASE"/>
    <property type="match status" value="1"/>
</dbReference>
<feature type="domain" description="Pyrrolo-quinoline quinone repeat" evidence="4">
    <location>
        <begin position="50"/>
        <end position="357"/>
    </location>
</feature>
<gene>
    <name evidence="5" type="ORF">SAE02_20570</name>
</gene>
<evidence type="ECO:0000313" key="6">
    <source>
        <dbReference type="Proteomes" id="UP000321523"/>
    </source>
</evidence>
<feature type="domain" description="Pyrrolo-quinoline quinone repeat" evidence="4">
    <location>
        <begin position="470"/>
        <end position="530"/>
    </location>
</feature>
<dbReference type="InterPro" id="IPR018391">
    <property type="entry name" value="PQQ_b-propeller_rpt"/>
</dbReference>
<proteinExistence type="inferred from homology"/>
<name>A0A512DN58_9PROT</name>
<dbReference type="Pfam" id="PF01011">
    <property type="entry name" value="PQQ"/>
    <property type="match status" value="2"/>
</dbReference>
<dbReference type="EMBL" id="BJYZ01000007">
    <property type="protein sequence ID" value="GEO37909.1"/>
    <property type="molecule type" value="Genomic_DNA"/>
</dbReference>
<evidence type="ECO:0000256" key="1">
    <source>
        <dbReference type="ARBA" id="ARBA00001931"/>
    </source>
</evidence>
<accession>A0A512DN58</accession>
<organism evidence="5 6">
    <name type="scientific">Skermanella aerolata</name>
    <dbReference type="NCBI Taxonomy" id="393310"/>
    <lineage>
        <taxon>Bacteria</taxon>
        <taxon>Pseudomonadati</taxon>
        <taxon>Pseudomonadota</taxon>
        <taxon>Alphaproteobacteria</taxon>
        <taxon>Rhodospirillales</taxon>
        <taxon>Azospirillaceae</taxon>
        <taxon>Skermanella</taxon>
    </lineage>
</organism>
<comment type="caution">
    <text evidence="5">The sequence shown here is derived from an EMBL/GenBank/DDBJ whole genome shotgun (WGS) entry which is preliminary data.</text>
</comment>
<comment type="cofactor">
    <cofactor evidence="1">
        <name>pyrroloquinoline quinone</name>
        <dbReference type="ChEBI" id="CHEBI:58442"/>
    </cofactor>
</comment>
<dbReference type="GO" id="GO:0016491">
    <property type="term" value="F:oxidoreductase activity"/>
    <property type="evidence" value="ECO:0007669"/>
    <property type="project" value="UniProtKB-KW"/>
</dbReference>
<dbReference type="AlphaFoldDB" id="A0A512DN58"/>
<evidence type="ECO:0000313" key="5">
    <source>
        <dbReference type="EMBL" id="GEO37909.1"/>
    </source>
</evidence>
<dbReference type="PANTHER" id="PTHR32303">
    <property type="entry name" value="QUINOPROTEIN ALCOHOL DEHYDROGENASE (CYTOCHROME C)"/>
    <property type="match status" value="1"/>
</dbReference>
<dbReference type="RefSeq" id="WP_211099312.1">
    <property type="nucleotide sequence ID" value="NZ_BJYZ01000007.1"/>
</dbReference>
<dbReference type="SUPFAM" id="SSF50998">
    <property type="entry name" value="Quinoprotein alcohol dehydrogenase-like"/>
    <property type="match status" value="1"/>
</dbReference>
<dbReference type="InterPro" id="IPR011047">
    <property type="entry name" value="Quinoprotein_ADH-like_sf"/>
</dbReference>
<dbReference type="Gene3D" id="2.140.10.10">
    <property type="entry name" value="Quinoprotein alcohol dehydrogenase-like superfamily"/>
    <property type="match status" value="1"/>
</dbReference>
<comment type="similarity">
    <text evidence="2">Belongs to the bacterial PQQ dehydrogenase family.</text>
</comment>
<protein>
    <submittedName>
        <fullName evidence="5">Alcohol dehydrogenase</fullName>
    </submittedName>
</protein>
<sequence>MKLDGQTGPRVGILNPGVWMLALALIGGYGTPAPAQTSPSAAGTENPNDWPQYHRTSNAWRYSPLDQINKTTVKNLKVAWLHQPGDITMGLQATPIVVGGVMYYIAPNNNVFALNAATGEQVWHYQPQIDPLAYESFYASASRGVTVGNGKVYVGTMDGRFVAVDQESGKEVWSTRLVDQSKCSGCLFSSPPVLAGNVLVGGTTGGDQPQRGKIFAVNAATGEPAWTFDTINASEASWPGDTGDVGGGGAWLPGTYDPVSDTLFIGTSNAAPDFYGDGRKGDNLYTATLLALDPKTGKLKWHRQEIPHDTWDYDSAYEALVVERDGRELIVHLNKSGFVFVMEKATGALVNVWPLSETYNFVKSIDPKTGELIDRRPLEFGKENIVCPYLLGTRSWNHGAFNPKTGLWYTNAMEVCEIAVPGKQDPSKLGIAGLYLGVDKLEAVPPPGRKASARLDARDPVTGERKWTVDYPLPGLGSVLTTGGGLVFNGDPEGIVRAYDADDGSVLWQFRAGSGIRSGLVSYAVDGKQYLAVPSGWGSLAPGFMASVFPRVKELQGGATMVVFALD</sequence>
<evidence type="ECO:0000256" key="3">
    <source>
        <dbReference type="ARBA" id="ARBA00023002"/>
    </source>
</evidence>
<dbReference type="InterPro" id="IPR002372">
    <property type="entry name" value="PQQ_rpt_dom"/>
</dbReference>
<keyword evidence="6" id="KW-1185">Reference proteome</keyword>